<organism evidence="3 4">
    <name type="scientific">Mortierella alpina</name>
    <name type="common">Oleaginous fungus</name>
    <name type="synonym">Mortierella renispora</name>
    <dbReference type="NCBI Taxonomy" id="64518"/>
    <lineage>
        <taxon>Eukaryota</taxon>
        <taxon>Fungi</taxon>
        <taxon>Fungi incertae sedis</taxon>
        <taxon>Mucoromycota</taxon>
        <taxon>Mortierellomycotina</taxon>
        <taxon>Mortierellomycetes</taxon>
        <taxon>Mortierellales</taxon>
        <taxon>Mortierellaceae</taxon>
        <taxon>Mortierella</taxon>
    </lineage>
</organism>
<dbReference type="PANTHER" id="PTHR31642:SF310">
    <property type="entry name" value="FATTY ALCOHOL:CAFFEOYL-COA ACYLTRANSFERASE"/>
    <property type="match status" value="1"/>
</dbReference>
<evidence type="ECO:0000313" key="4">
    <source>
        <dbReference type="Proteomes" id="UP000717515"/>
    </source>
</evidence>
<dbReference type="EMBL" id="JAIFTL010000589">
    <property type="protein sequence ID" value="KAG9319146.1"/>
    <property type="molecule type" value="Genomic_DNA"/>
</dbReference>
<dbReference type="GO" id="GO:0016747">
    <property type="term" value="F:acyltransferase activity, transferring groups other than amino-acyl groups"/>
    <property type="evidence" value="ECO:0007669"/>
    <property type="project" value="TreeGrafter"/>
</dbReference>
<evidence type="ECO:0000313" key="3">
    <source>
        <dbReference type="EMBL" id="KAG9319146.1"/>
    </source>
</evidence>
<evidence type="ECO:0000256" key="1">
    <source>
        <dbReference type="ARBA" id="ARBA00022679"/>
    </source>
</evidence>
<dbReference type="Proteomes" id="UP000717515">
    <property type="component" value="Unassembled WGS sequence"/>
</dbReference>
<accession>A0A9P8CUS9</accession>
<evidence type="ECO:0000256" key="2">
    <source>
        <dbReference type="SAM" id="MobiDB-lite"/>
    </source>
</evidence>
<keyword evidence="1" id="KW-0808">Transferase</keyword>
<feature type="region of interest" description="Disordered" evidence="2">
    <location>
        <begin position="101"/>
        <end position="127"/>
    </location>
</feature>
<dbReference type="Gene3D" id="3.30.559.10">
    <property type="entry name" value="Chloramphenicol acetyltransferase-like domain"/>
    <property type="match status" value="1"/>
</dbReference>
<evidence type="ECO:0008006" key="5">
    <source>
        <dbReference type="Google" id="ProtNLM"/>
    </source>
</evidence>
<name>A0A9P8CUS9_MORAP</name>
<dbReference type="PANTHER" id="PTHR31642">
    <property type="entry name" value="TRICHOTHECENE 3-O-ACETYLTRANSFERASE"/>
    <property type="match status" value="1"/>
</dbReference>
<reference evidence="3" key="1">
    <citation type="submission" date="2021-07" db="EMBL/GenBank/DDBJ databases">
        <title>Draft genome of Mortierella alpina, strain LL118, isolated from an aspen leaf litter sample.</title>
        <authorList>
            <person name="Yang S."/>
            <person name="Vinatzer B.A."/>
        </authorList>
    </citation>
    <scope>NUCLEOTIDE SEQUENCE</scope>
    <source>
        <strain evidence="3">LL118</strain>
    </source>
</reference>
<proteinExistence type="predicted"/>
<dbReference type="InterPro" id="IPR050317">
    <property type="entry name" value="Plant_Fungal_Acyltransferase"/>
</dbReference>
<dbReference type="Pfam" id="PF02458">
    <property type="entry name" value="Transferase"/>
    <property type="match status" value="1"/>
</dbReference>
<dbReference type="InterPro" id="IPR023213">
    <property type="entry name" value="CAT-like_dom_sf"/>
</dbReference>
<comment type="caution">
    <text evidence="3">The sequence shown here is derived from an EMBL/GenBank/DDBJ whole genome shotgun (WGS) entry which is preliminary data.</text>
</comment>
<protein>
    <recommendedName>
        <fullName evidence="5">Transferase</fullName>
    </recommendedName>
</protein>
<dbReference type="AlphaFoldDB" id="A0A9P8CUS9"/>
<gene>
    <name evidence="3" type="ORF">KVV02_007462</name>
</gene>
<sequence length="127" mass="13758">MQGTPFQVCISNAPYAGDSEDLPPRTNMLLPPPSSSLAVKVTQFSCGTIVVGSSSHHQVADFRAFLDFLEFWAQTARDESIDYARIPDDWSRNPGRFFSKVESTAHAPPPPPSFTVLPTPATGPPAI</sequence>